<dbReference type="Proteomes" id="UP000193224">
    <property type="component" value="Unassembled WGS sequence"/>
</dbReference>
<name>A0A1X7BRK4_9RHOB</name>
<organism evidence="1 2">
    <name type="scientific">Roseovarius aestuarii</name>
    <dbReference type="NCBI Taxonomy" id="475083"/>
    <lineage>
        <taxon>Bacteria</taxon>
        <taxon>Pseudomonadati</taxon>
        <taxon>Pseudomonadota</taxon>
        <taxon>Alphaproteobacteria</taxon>
        <taxon>Rhodobacterales</taxon>
        <taxon>Roseobacteraceae</taxon>
        <taxon>Roseovarius</taxon>
    </lineage>
</organism>
<evidence type="ECO:0000313" key="2">
    <source>
        <dbReference type="Proteomes" id="UP000193224"/>
    </source>
</evidence>
<reference evidence="1 2" key="1">
    <citation type="submission" date="2017-03" db="EMBL/GenBank/DDBJ databases">
        <authorList>
            <person name="Afonso C.L."/>
            <person name="Miller P.J."/>
            <person name="Scott M.A."/>
            <person name="Spackman E."/>
            <person name="Goraichik I."/>
            <person name="Dimitrov K.M."/>
            <person name="Suarez D.L."/>
            <person name="Swayne D.E."/>
        </authorList>
    </citation>
    <scope>NUCLEOTIDE SEQUENCE [LARGE SCALE GENOMIC DNA]</scope>
    <source>
        <strain evidence="1 2">CECT 7745</strain>
    </source>
</reference>
<protein>
    <submittedName>
        <fullName evidence="1">Uncharacterized protein</fullName>
    </submittedName>
</protein>
<proteinExistence type="predicted"/>
<dbReference type="AlphaFoldDB" id="A0A1X7BRK4"/>
<dbReference type="EMBL" id="FWXB01000004">
    <property type="protein sequence ID" value="SMC11819.1"/>
    <property type="molecule type" value="Genomic_DNA"/>
</dbReference>
<accession>A0A1X7BRK4</accession>
<gene>
    <name evidence="1" type="ORF">ROA7745_01638</name>
</gene>
<sequence>MSPGADIHFVASQPVSVMSDGYACSKGLRNCYCIEATMNGVLLNLLQLWTGRASMTTTAINANANGGDELAIADRTWR</sequence>
<keyword evidence="2" id="KW-1185">Reference proteome</keyword>
<evidence type="ECO:0000313" key="1">
    <source>
        <dbReference type="EMBL" id="SMC11819.1"/>
    </source>
</evidence>